<protein>
    <submittedName>
        <fullName evidence="2">DUF2975 domain-containing protein</fullName>
    </submittedName>
</protein>
<dbReference type="EMBL" id="JACSPX010000001">
    <property type="protein sequence ID" value="MBD8012191.1"/>
    <property type="molecule type" value="Genomic_DNA"/>
</dbReference>
<keyword evidence="3" id="KW-1185">Reference proteome</keyword>
<evidence type="ECO:0000313" key="2">
    <source>
        <dbReference type="EMBL" id="MBD8012191.1"/>
    </source>
</evidence>
<reference evidence="2 3" key="1">
    <citation type="submission" date="2020-08" db="EMBL/GenBank/DDBJ databases">
        <title>A Genomic Blueprint of the Chicken Gut Microbiome.</title>
        <authorList>
            <person name="Gilroy R."/>
            <person name="Ravi A."/>
            <person name="Getino M."/>
            <person name="Pursley I."/>
            <person name="Horton D.L."/>
            <person name="Alikhan N.-F."/>
            <person name="Baker D."/>
            <person name="Gharbi K."/>
            <person name="Hall N."/>
            <person name="Watson M."/>
            <person name="Adriaenssens E.M."/>
            <person name="Foster-Nyarko E."/>
            <person name="Jarju S."/>
            <person name="Secka A."/>
            <person name="Antonio M."/>
            <person name="Oren A."/>
            <person name="Chaudhuri R."/>
            <person name="La Ragione R.M."/>
            <person name="Hildebrand F."/>
            <person name="Pallen M.J."/>
        </authorList>
    </citation>
    <scope>NUCLEOTIDE SEQUENCE [LARGE SCALE GENOMIC DNA]</scope>
    <source>
        <strain evidence="2 3">Re1</strain>
    </source>
</reference>
<keyword evidence="1" id="KW-0472">Membrane</keyword>
<organism evidence="2 3">
    <name type="scientific">Microbacterium commune</name>
    <dbReference type="NCBI Taxonomy" id="2762219"/>
    <lineage>
        <taxon>Bacteria</taxon>
        <taxon>Bacillati</taxon>
        <taxon>Actinomycetota</taxon>
        <taxon>Actinomycetes</taxon>
        <taxon>Micrococcales</taxon>
        <taxon>Microbacteriaceae</taxon>
        <taxon>Microbacterium</taxon>
    </lineage>
</organism>
<keyword evidence="1" id="KW-0812">Transmembrane</keyword>
<evidence type="ECO:0000313" key="3">
    <source>
        <dbReference type="Proteomes" id="UP000611521"/>
    </source>
</evidence>
<feature type="transmembrane region" description="Helical" evidence="1">
    <location>
        <begin position="99"/>
        <end position="120"/>
    </location>
</feature>
<sequence>METREGAQAERTLSRGDTVSLALFVIAGVAIALWTVWNVAARIAELVGGGPLQVLVEFVDTRADAKVGGTTLPVELDRAVISVEGLDAIGVVAGVLGQIAFGVTIVVVVACLIALSRNILRGRVFGKANTRLVAVGGIVGLVGAAASHFFDNMLANAAMAHAIDGPFDTAVITVEPFTFVLAAFALAVVGSVFVVGDRLQRETEGLV</sequence>
<accession>A0ABR8W5V9</accession>
<comment type="caution">
    <text evidence="2">The sequence shown here is derived from an EMBL/GenBank/DDBJ whole genome shotgun (WGS) entry which is preliminary data.</text>
</comment>
<dbReference type="Proteomes" id="UP000611521">
    <property type="component" value="Unassembled WGS sequence"/>
</dbReference>
<name>A0ABR8W5V9_9MICO</name>
<proteinExistence type="predicted"/>
<dbReference type="RefSeq" id="WP_191712690.1">
    <property type="nucleotide sequence ID" value="NZ_JACSPX010000001.1"/>
</dbReference>
<feature type="transmembrane region" description="Helical" evidence="1">
    <location>
        <begin position="21"/>
        <end position="40"/>
    </location>
</feature>
<keyword evidence="1" id="KW-1133">Transmembrane helix</keyword>
<feature type="transmembrane region" description="Helical" evidence="1">
    <location>
        <begin position="132"/>
        <end position="150"/>
    </location>
</feature>
<evidence type="ECO:0000256" key="1">
    <source>
        <dbReference type="SAM" id="Phobius"/>
    </source>
</evidence>
<gene>
    <name evidence="2" type="ORF">H9633_07735</name>
</gene>
<feature type="transmembrane region" description="Helical" evidence="1">
    <location>
        <begin position="170"/>
        <end position="195"/>
    </location>
</feature>